<proteinExistence type="inferred from homology"/>
<dbReference type="EMBL" id="JAOCAE010000051">
    <property type="protein sequence ID" value="MDH1239045.1"/>
    <property type="molecule type" value="Genomic_DNA"/>
</dbReference>
<dbReference type="PROSITE" id="PS51462">
    <property type="entry name" value="NUDIX"/>
    <property type="match status" value="1"/>
</dbReference>
<name>A0AA42PFI3_STUST</name>
<sequence length="156" mass="17401">MRERKAARLLVISPSKEVLLFRFHHTDDALAGETHWATPGGGLEEGETFHAAAVRELYEETGIEVSTVAEPVADRRVTLILPSGEAVVAVEKYFIVHAKDNILSRSQWTAHEEKVMVDQHWWSAEELTATTETVWPENLMLLLVNAGVFSLPPDSV</sequence>
<dbReference type="PANTHER" id="PTHR43046">
    <property type="entry name" value="GDP-MANNOSE MANNOSYL HYDROLASE"/>
    <property type="match status" value="1"/>
</dbReference>
<evidence type="ECO:0000256" key="4">
    <source>
        <dbReference type="RuleBase" id="RU003476"/>
    </source>
</evidence>
<dbReference type="InterPro" id="IPR020084">
    <property type="entry name" value="NUDIX_hydrolase_CS"/>
</dbReference>
<keyword evidence="3" id="KW-0460">Magnesium</keyword>
<evidence type="ECO:0000313" key="7">
    <source>
        <dbReference type="Proteomes" id="UP001158500"/>
    </source>
</evidence>
<dbReference type="Proteomes" id="UP001158500">
    <property type="component" value="Unassembled WGS sequence"/>
</dbReference>
<evidence type="ECO:0000256" key="3">
    <source>
        <dbReference type="ARBA" id="ARBA00022842"/>
    </source>
</evidence>
<evidence type="ECO:0000256" key="1">
    <source>
        <dbReference type="ARBA" id="ARBA00001946"/>
    </source>
</evidence>
<dbReference type="InterPro" id="IPR000086">
    <property type="entry name" value="NUDIX_hydrolase_dom"/>
</dbReference>
<comment type="cofactor">
    <cofactor evidence="1">
        <name>Mg(2+)</name>
        <dbReference type="ChEBI" id="CHEBI:18420"/>
    </cofactor>
</comment>
<dbReference type="RefSeq" id="WP_265662559.1">
    <property type="nucleotide sequence ID" value="NZ_JAOCAE010000051.1"/>
</dbReference>
<accession>A0AA42PFI3</accession>
<dbReference type="PANTHER" id="PTHR43046:SF12">
    <property type="entry name" value="GDP-MANNOSE MANNOSYL HYDROLASE"/>
    <property type="match status" value="1"/>
</dbReference>
<evidence type="ECO:0000259" key="5">
    <source>
        <dbReference type="PROSITE" id="PS51462"/>
    </source>
</evidence>
<dbReference type="SUPFAM" id="SSF55811">
    <property type="entry name" value="Nudix"/>
    <property type="match status" value="1"/>
</dbReference>
<feature type="domain" description="Nudix hydrolase" evidence="5">
    <location>
        <begin position="2"/>
        <end position="146"/>
    </location>
</feature>
<evidence type="ECO:0000256" key="2">
    <source>
        <dbReference type="ARBA" id="ARBA00022801"/>
    </source>
</evidence>
<dbReference type="InterPro" id="IPR015797">
    <property type="entry name" value="NUDIX_hydrolase-like_dom_sf"/>
</dbReference>
<dbReference type="Gene3D" id="3.90.79.10">
    <property type="entry name" value="Nucleoside Triphosphate Pyrophosphohydrolase"/>
    <property type="match status" value="1"/>
</dbReference>
<gene>
    <name evidence="6" type="ORF">N5C32_23810</name>
</gene>
<dbReference type="GO" id="GO:0016787">
    <property type="term" value="F:hydrolase activity"/>
    <property type="evidence" value="ECO:0007669"/>
    <property type="project" value="UniProtKB-KW"/>
</dbReference>
<dbReference type="Pfam" id="PF00293">
    <property type="entry name" value="NUDIX"/>
    <property type="match status" value="1"/>
</dbReference>
<dbReference type="PRINTS" id="PR00502">
    <property type="entry name" value="NUDIXFAMILY"/>
</dbReference>
<protein>
    <submittedName>
        <fullName evidence="6">NUDIX domain-containing protein</fullName>
    </submittedName>
</protein>
<dbReference type="CDD" id="cd04685">
    <property type="entry name" value="NUDIX_Hydrolase"/>
    <property type="match status" value="1"/>
</dbReference>
<organism evidence="6 7">
    <name type="scientific">Stutzerimonas stutzeri</name>
    <name type="common">Pseudomonas stutzeri</name>
    <dbReference type="NCBI Taxonomy" id="316"/>
    <lineage>
        <taxon>Bacteria</taxon>
        <taxon>Pseudomonadati</taxon>
        <taxon>Pseudomonadota</taxon>
        <taxon>Gammaproteobacteria</taxon>
        <taxon>Pseudomonadales</taxon>
        <taxon>Pseudomonadaceae</taxon>
        <taxon>Stutzerimonas</taxon>
    </lineage>
</organism>
<dbReference type="AlphaFoldDB" id="A0AA42PFI3"/>
<evidence type="ECO:0000313" key="6">
    <source>
        <dbReference type="EMBL" id="MDH1239045.1"/>
    </source>
</evidence>
<keyword evidence="2 4" id="KW-0378">Hydrolase</keyword>
<dbReference type="PROSITE" id="PS00893">
    <property type="entry name" value="NUDIX_BOX"/>
    <property type="match status" value="1"/>
</dbReference>
<comment type="similarity">
    <text evidence="4">Belongs to the Nudix hydrolase family.</text>
</comment>
<comment type="caution">
    <text evidence="6">The sequence shown here is derived from an EMBL/GenBank/DDBJ whole genome shotgun (WGS) entry which is preliminary data.</text>
</comment>
<dbReference type="InterPro" id="IPR020476">
    <property type="entry name" value="Nudix_hydrolase"/>
</dbReference>
<reference evidence="6" key="1">
    <citation type="submission" date="2022-09" db="EMBL/GenBank/DDBJ databases">
        <title>Intensive care unit water sources are persistently colonized with multi-drug resistant bacteria and are the site of extensive horizontal gene transfer of antibiotic resistance genes.</title>
        <authorList>
            <person name="Diorio-Toth L."/>
        </authorList>
    </citation>
    <scope>NUCLEOTIDE SEQUENCE</scope>
    <source>
        <strain evidence="6">GD03947</strain>
    </source>
</reference>